<reference evidence="1 2" key="1">
    <citation type="submission" date="2015-09" db="EMBL/GenBank/DDBJ databases">
        <title>Genome announcement of multiple Pseudomonas syringae strains.</title>
        <authorList>
            <person name="Thakur S."/>
            <person name="Wang P.W."/>
            <person name="Gong Y."/>
            <person name="Weir B.S."/>
            <person name="Guttman D.S."/>
        </authorList>
    </citation>
    <scope>NUCLEOTIDE SEQUENCE [LARGE SCALE GENOMIC DNA]</scope>
    <source>
        <strain evidence="1 2">ICMP17524</strain>
    </source>
</reference>
<name>A0A0P9N0W7_PSESX</name>
<evidence type="ECO:0000313" key="2">
    <source>
        <dbReference type="Proteomes" id="UP000050356"/>
    </source>
</evidence>
<accession>A0A0P9N0W7</accession>
<comment type="caution">
    <text evidence="1">The sequence shown here is derived from an EMBL/GenBank/DDBJ whole genome shotgun (WGS) entry which is preliminary data.</text>
</comment>
<proteinExistence type="predicted"/>
<sequence>MSGLFEYMLHPLLVDYGLLEGRRTAHHQVMKEAGWLQAGLRDGLGKPGELFIRETA</sequence>
<evidence type="ECO:0000313" key="1">
    <source>
        <dbReference type="EMBL" id="KPW98256.1"/>
    </source>
</evidence>
<protein>
    <submittedName>
        <fullName evidence="1">Uncharacterized protein</fullName>
    </submittedName>
</protein>
<organism evidence="1 2">
    <name type="scientific">Pseudomonas syringae pv. cerasicola</name>
    <dbReference type="NCBI Taxonomy" id="264451"/>
    <lineage>
        <taxon>Bacteria</taxon>
        <taxon>Pseudomonadati</taxon>
        <taxon>Pseudomonadota</taxon>
        <taxon>Gammaproteobacteria</taxon>
        <taxon>Pseudomonadales</taxon>
        <taxon>Pseudomonadaceae</taxon>
        <taxon>Pseudomonas</taxon>
        <taxon>Pseudomonas syringae</taxon>
    </lineage>
</organism>
<dbReference type="Proteomes" id="UP000050356">
    <property type="component" value="Unassembled WGS sequence"/>
</dbReference>
<dbReference type="AlphaFoldDB" id="A0A0P9N0W7"/>
<dbReference type="EMBL" id="LJQA01000207">
    <property type="protein sequence ID" value="KPW98256.1"/>
    <property type="molecule type" value="Genomic_DNA"/>
</dbReference>
<gene>
    <name evidence="1" type="ORF">ALO50_102093</name>
</gene>